<dbReference type="SMART" id="SM00382">
    <property type="entry name" value="AAA"/>
    <property type="match status" value="1"/>
</dbReference>
<dbReference type="Gene3D" id="1.10.8.60">
    <property type="match status" value="1"/>
</dbReference>
<dbReference type="Pfam" id="PF25601">
    <property type="entry name" value="AAA_lid_14"/>
    <property type="match status" value="1"/>
</dbReference>
<dbReference type="Pfam" id="PF00158">
    <property type="entry name" value="Sigma54_activat"/>
    <property type="match status" value="1"/>
</dbReference>
<dbReference type="Proteomes" id="UP000245778">
    <property type="component" value="Unassembled WGS sequence"/>
</dbReference>
<evidence type="ECO:0000256" key="2">
    <source>
        <dbReference type="ARBA" id="ARBA00022840"/>
    </source>
</evidence>
<dbReference type="InterPro" id="IPR002078">
    <property type="entry name" value="Sigma_54_int"/>
</dbReference>
<dbReference type="InterPro" id="IPR058031">
    <property type="entry name" value="AAA_lid_NorR"/>
</dbReference>
<keyword evidence="2" id="KW-0067">ATP-binding</keyword>
<sequence length="697" mass="79080">MGRFGVAPMKTLLLVTKRRAVQEMYYEELVKVFGERLNILPCVQSDDGTDFTSDSGIAQADIVLITNPYSFPLARRQMRPDAQIINLNFSFSRDKVDALKLFPVGTEALACFNYYSSAHQAVNALYEAGVTNLNLYVNYPGNRNLNKKRIGLAIVSGQTDQVPDGVTRVFDLGPRKLSLTTMLEIAVKANILDSALEEAIIRYSRTISVPDNFLSYFYDSSGASTLQLKAVMECIDYGIVIYDQNWRIINFNQNFIRLFGLSPNLYGRVLRDFPWEAELKDLIFSDREFRNRLCTLHGRGKSFTVSKEKINKGDRQWDLYILLLKDITELTNLERSLRHQIAKRGHVARYTFSDIKGNSPAMSQCLEKARRIAQIDKPTLIVGESGTGKELFAQSIHSASSRAHFPFVAMNCAAIPPTLLESELFGYEEGAFTGARKGGKEGLFQMAQKGTLFLDEIGELSLPTQAKLLRVLEEREIMKVGSGELIRVDVRIIAATNRDLNALVDCGTFRLDLYYRLNTLIINVPPLRSRRSDIPLLIQEFLLHEGKEKMEMEPAVRAFLMDYPWKGNIRELRNCVEYMANLSDGPITADHLPDYIRETYESSRSSQALLHKRVGELTQYDREAITNILILLKRKPAGRRGLLRALSEEELYMTEYRLRELLNYLSQNGYVVFGRGRAGCSLSRSGEQLLSLLRQKS</sequence>
<dbReference type="FunFam" id="3.40.50.300:FF:000006">
    <property type="entry name" value="DNA-binding transcriptional regulator NtrC"/>
    <property type="match status" value="1"/>
</dbReference>
<dbReference type="Gene3D" id="3.30.450.20">
    <property type="entry name" value="PAS domain"/>
    <property type="match status" value="1"/>
</dbReference>
<dbReference type="SUPFAM" id="SSF55785">
    <property type="entry name" value="PYP-like sensor domain (PAS domain)"/>
    <property type="match status" value="1"/>
</dbReference>
<name>A0A2U1BFF6_9FIRM</name>
<dbReference type="SUPFAM" id="SSF52540">
    <property type="entry name" value="P-loop containing nucleoside triphosphate hydrolases"/>
    <property type="match status" value="1"/>
</dbReference>
<dbReference type="CDD" id="cd00130">
    <property type="entry name" value="PAS"/>
    <property type="match status" value="1"/>
</dbReference>
<dbReference type="PROSITE" id="PS50112">
    <property type="entry name" value="PAS"/>
    <property type="match status" value="1"/>
</dbReference>
<dbReference type="InterPro" id="IPR000014">
    <property type="entry name" value="PAS"/>
</dbReference>
<dbReference type="PROSITE" id="PS50045">
    <property type="entry name" value="SIGMA54_INTERACT_4"/>
    <property type="match status" value="1"/>
</dbReference>
<protein>
    <submittedName>
        <fullName evidence="5">Transcriptional regulator with PAS, ATPase and Fis domain</fullName>
    </submittedName>
</protein>
<dbReference type="GO" id="GO:0005524">
    <property type="term" value="F:ATP binding"/>
    <property type="evidence" value="ECO:0007669"/>
    <property type="project" value="UniProtKB-KW"/>
</dbReference>
<dbReference type="InterPro" id="IPR003593">
    <property type="entry name" value="AAA+_ATPase"/>
</dbReference>
<dbReference type="PANTHER" id="PTHR32071">
    <property type="entry name" value="TRANSCRIPTIONAL REGULATORY PROTEIN"/>
    <property type="match status" value="1"/>
</dbReference>
<evidence type="ECO:0000313" key="5">
    <source>
        <dbReference type="EMBL" id="PVY47351.1"/>
    </source>
</evidence>
<gene>
    <name evidence="5" type="ORF">C7373_1099</name>
</gene>
<dbReference type="InterPro" id="IPR027417">
    <property type="entry name" value="P-loop_NTPase"/>
</dbReference>
<evidence type="ECO:0000259" key="3">
    <source>
        <dbReference type="PROSITE" id="PS50045"/>
    </source>
</evidence>
<dbReference type="EMBL" id="QEKK01000009">
    <property type="protein sequence ID" value="PVY47351.1"/>
    <property type="molecule type" value="Genomic_DNA"/>
</dbReference>
<feature type="domain" description="Sigma-54 factor interaction" evidence="3">
    <location>
        <begin position="355"/>
        <end position="581"/>
    </location>
</feature>
<comment type="caution">
    <text evidence="5">The sequence shown here is derived from an EMBL/GenBank/DDBJ whole genome shotgun (WGS) entry which is preliminary data.</text>
</comment>
<dbReference type="AlphaFoldDB" id="A0A2U1BFF6"/>
<accession>A0A2U1BFF6</accession>
<dbReference type="Gene3D" id="1.10.10.10">
    <property type="entry name" value="Winged helix-like DNA-binding domain superfamily/Winged helix DNA-binding domain"/>
    <property type="match status" value="1"/>
</dbReference>
<dbReference type="InterPro" id="IPR036388">
    <property type="entry name" value="WH-like_DNA-bd_sf"/>
</dbReference>
<dbReference type="CDD" id="cd00009">
    <property type="entry name" value="AAA"/>
    <property type="match status" value="1"/>
</dbReference>
<reference evidence="5 6" key="1">
    <citation type="submission" date="2018-04" db="EMBL/GenBank/DDBJ databases">
        <title>Genomic Encyclopedia of Type Strains, Phase IV (KMG-IV): sequencing the most valuable type-strain genomes for metagenomic binning, comparative biology and taxonomic classification.</title>
        <authorList>
            <person name="Goeker M."/>
        </authorList>
    </citation>
    <scope>NUCLEOTIDE SEQUENCE [LARGE SCALE GENOMIC DNA]</scope>
    <source>
        <strain evidence="5 6">DSM 26588</strain>
    </source>
</reference>
<dbReference type="Pfam" id="PF13188">
    <property type="entry name" value="PAS_8"/>
    <property type="match status" value="1"/>
</dbReference>
<dbReference type="GO" id="GO:0006355">
    <property type="term" value="P:regulation of DNA-templated transcription"/>
    <property type="evidence" value="ECO:0007669"/>
    <property type="project" value="InterPro"/>
</dbReference>
<feature type="domain" description="PAS" evidence="4">
    <location>
        <begin position="224"/>
        <end position="264"/>
    </location>
</feature>
<dbReference type="InterPro" id="IPR025943">
    <property type="entry name" value="Sigma_54_int_dom_ATP-bd_2"/>
</dbReference>
<keyword evidence="1" id="KW-0547">Nucleotide-binding</keyword>
<evidence type="ECO:0000256" key="1">
    <source>
        <dbReference type="ARBA" id="ARBA00022741"/>
    </source>
</evidence>
<dbReference type="PROSITE" id="PS00676">
    <property type="entry name" value="SIGMA54_INTERACT_2"/>
    <property type="match status" value="1"/>
</dbReference>
<evidence type="ECO:0000313" key="6">
    <source>
        <dbReference type="Proteomes" id="UP000245778"/>
    </source>
</evidence>
<dbReference type="PANTHER" id="PTHR32071:SF57">
    <property type="entry name" value="C4-DICARBOXYLATE TRANSPORT TRANSCRIPTIONAL REGULATORY PROTEIN DCTD"/>
    <property type="match status" value="1"/>
</dbReference>
<dbReference type="Gene3D" id="3.40.50.300">
    <property type="entry name" value="P-loop containing nucleotide triphosphate hydrolases"/>
    <property type="match status" value="1"/>
</dbReference>
<dbReference type="InterPro" id="IPR035965">
    <property type="entry name" value="PAS-like_dom_sf"/>
</dbReference>
<proteinExistence type="predicted"/>
<organism evidence="5 6">
    <name type="scientific">Intestinimonas butyriciproducens</name>
    <dbReference type="NCBI Taxonomy" id="1297617"/>
    <lineage>
        <taxon>Bacteria</taxon>
        <taxon>Bacillati</taxon>
        <taxon>Bacillota</taxon>
        <taxon>Clostridia</taxon>
        <taxon>Eubacteriales</taxon>
        <taxon>Intestinimonas</taxon>
    </lineage>
</organism>
<evidence type="ECO:0000259" key="4">
    <source>
        <dbReference type="PROSITE" id="PS50112"/>
    </source>
</evidence>